<feature type="chain" id="PRO_5043461614" evidence="1">
    <location>
        <begin position="25"/>
        <end position="180"/>
    </location>
</feature>
<dbReference type="Proteomes" id="UP001054945">
    <property type="component" value="Unassembled WGS sequence"/>
</dbReference>
<organism evidence="2 3">
    <name type="scientific">Caerostris extrusa</name>
    <name type="common">Bark spider</name>
    <name type="synonym">Caerostris bankana</name>
    <dbReference type="NCBI Taxonomy" id="172846"/>
    <lineage>
        <taxon>Eukaryota</taxon>
        <taxon>Metazoa</taxon>
        <taxon>Ecdysozoa</taxon>
        <taxon>Arthropoda</taxon>
        <taxon>Chelicerata</taxon>
        <taxon>Arachnida</taxon>
        <taxon>Araneae</taxon>
        <taxon>Araneomorphae</taxon>
        <taxon>Entelegynae</taxon>
        <taxon>Araneoidea</taxon>
        <taxon>Araneidae</taxon>
        <taxon>Caerostris</taxon>
    </lineage>
</organism>
<feature type="signal peptide" evidence="1">
    <location>
        <begin position="1"/>
        <end position="24"/>
    </location>
</feature>
<proteinExistence type="predicted"/>
<dbReference type="AlphaFoldDB" id="A0AAV4SHQ5"/>
<evidence type="ECO:0000313" key="3">
    <source>
        <dbReference type="Proteomes" id="UP001054945"/>
    </source>
</evidence>
<evidence type="ECO:0000256" key="1">
    <source>
        <dbReference type="SAM" id="SignalP"/>
    </source>
</evidence>
<name>A0AAV4SHQ5_CAEEX</name>
<evidence type="ECO:0000313" key="2">
    <source>
        <dbReference type="EMBL" id="GIY31383.1"/>
    </source>
</evidence>
<protein>
    <submittedName>
        <fullName evidence="2">Uncharacterized protein</fullName>
    </submittedName>
</protein>
<dbReference type="EMBL" id="BPLR01009368">
    <property type="protein sequence ID" value="GIY31383.1"/>
    <property type="molecule type" value="Genomic_DNA"/>
</dbReference>
<accession>A0AAV4SHQ5</accession>
<gene>
    <name evidence="2" type="primary">AVEN_10577_1</name>
    <name evidence="2" type="ORF">CEXT_424431</name>
</gene>
<reference evidence="2 3" key="1">
    <citation type="submission" date="2021-06" db="EMBL/GenBank/DDBJ databases">
        <title>Caerostris extrusa draft genome.</title>
        <authorList>
            <person name="Kono N."/>
            <person name="Arakawa K."/>
        </authorList>
    </citation>
    <scope>NUCLEOTIDE SEQUENCE [LARGE SCALE GENOMIC DNA]</scope>
</reference>
<comment type="caution">
    <text evidence="2">The sequence shown here is derived from an EMBL/GenBank/DDBJ whole genome shotgun (WGS) entry which is preliminary data.</text>
</comment>
<keyword evidence="3" id="KW-1185">Reference proteome</keyword>
<keyword evidence="1" id="KW-0732">Signal</keyword>
<sequence>MKTFRDIFLAVLGLLEIQLACTLAEDGDIPDLGERFYHPSYILVKDNSRQDEIPFANHLSEEDDNESEDEITNWRHQLNEKEGLARRGDSEKSEDLARNEDLVKNVDLARNEDSVKREDLARKEDLVKRGDLARNEDLAKNVDLARNEVWRKRGFAKREDLEKERIWRETFPCRITSTQQ</sequence>